<dbReference type="AlphaFoldDB" id="A0A0S4IRS3"/>
<evidence type="ECO:0000313" key="2">
    <source>
        <dbReference type="EMBL" id="CUF47966.1"/>
    </source>
</evidence>
<feature type="compositionally biased region" description="Low complexity" evidence="1">
    <location>
        <begin position="542"/>
        <end position="553"/>
    </location>
</feature>
<proteinExistence type="predicted"/>
<gene>
    <name evidence="2" type="ORF">BSAL_62835</name>
</gene>
<keyword evidence="3" id="KW-1185">Reference proteome</keyword>
<feature type="region of interest" description="Disordered" evidence="1">
    <location>
        <begin position="69"/>
        <end position="127"/>
    </location>
</feature>
<evidence type="ECO:0000313" key="3">
    <source>
        <dbReference type="Proteomes" id="UP000051952"/>
    </source>
</evidence>
<dbReference type="EMBL" id="CYKH01000334">
    <property type="protein sequence ID" value="CUF47966.1"/>
    <property type="molecule type" value="Genomic_DNA"/>
</dbReference>
<feature type="compositionally biased region" description="Low complexity" evidence="1">
    <location>
        <begin position="517"/>
        <end position="531"/>
    </location>
</feature>
<feature type="region of interest" description="Disordered" evidence="1">
    <location>
        <begin position="401"/>
        <end position="435"/>
    </location>
</feature>
<dbReference type="VEuPathDB" id="TriTrypDB:BSAL_62835"/>
<feature type="region of interest" description="Disordered" evidence="1">
    <location>
        <begin position="455"/>
        <end position="578"/>
    </location>
</feature>
<feature type="compositionally biased region" description="Basic and acidic residues" evidence="1">
    <location>
        <begin position="814"/>
        <end position="824"/>
    </location>
</feature>
<protein>
    <submittedName>
        <fullName evidence="2">Uncharacterized protein</fullName>
    </submittedName>
</protein>
<evidence type="ECO:0000256" key="1">
    <source>
        <dbReference type="SAM" id="MobiDB-lite"/>
    </source>
</evidence>
<feature type="region of interest" description="Disordered" evidence="1">
    <location>
        <begin position="612"/>
        <end position="658"/>
    </location>
</feature>
<feature type="region of interest" description="Disordered" evidence="1">
    <location>
        <begin position="765"/>
        <end position="824"/>
    </location>
</feature>
<reference evidence="3" key="1">
    <citation type="submission" date="2015-09" db="EMBL/GenBank/DDBJ databases">
        <authorList>
            <consortium name="Pathogen Informatics"/>
        </authorList>
    </citation>
    <scope>NUCLEOTIDE SEQUENCE [LARGE SCALE GENOMIC DNA]</scope>
    <source>
        <strain evidence="3">Lake Konstanz</strain>
    </source>
</reference>
<organism evidence="2 3">
    <name type="scientific">Bodo saltans</name>
    <name type="common">Flagellated protozoan</name>
    <dbReference type="NCBI Taxonomy" id="75058"/>
    <lineage>
        <taxon>Eukaryota</taxon>
        <taxon>Discoba</taxon>
        <taxon>Euglenozoa</taxon>
        <taxon>Kinetoplastea</taxon>
        <taxon>Metakinetoplastina</taxon>
        <taxon>Eubodonida</taxon>
        <taxon>Bodonidae</taxon>
        <taxon>Bodo</taxon>
    </lineage>
</organism>
<feature type="compositionally biased region" description="Basic and acidic residues" evidence="1">
    <location>
        <begin position="77"/>
        <end position="99"/>
    </location>
</feature>
<feature type="region of interest" description="Disordered" evidence="1">
    <location>
        <begin position="256"/>
        <end position="350"/>
    </location>
</feature>
<feature type="region of interest" description="Disordered" evidence="1">
    <location>
        <begin position="195"/>
        <end position="229"/>
    </location>
</feature>
<feature type="compositionally biased region" description="Basic and acidic residues" evidence="1">
    <location>
        <begin position="199"/>
        <end position="210"/>
    </location>
</feature>
<feature type="compositionally biased region" description="Acidic residues" evidence="1">
    <location>
        <begin position="401"/>
        <end position="418"/>
    </location>
</feature>
<dbReference type="Proteomes" id="UP000051952">
    <property type="component" value="Unassembled WGS sequence"/>
</dbReference>
<accession>A0A0S4IRS3</accession>
<feature type="compositionally biased region" description="Polar residues" evidence="1">
    <location>
        <begin position="283"/>
        <end position="295"/>
    </location>
</feature>
<feature type="compositionally biased region" description="Low complexity" evidence="1">
    <location>
        <begin position="636"/>
        <end position="655"/>
    </location>
</feature>
<name>A0A0S4IRS3_BODSA</name>
<feature type="region of interest" description="Disordered" evidence="1">
    <location>
        <begin position="364"/>
        <end position="386"/>
    </location>
</feature>
<sequence>MDSSTSTMDLTASWRRYLLRCSILWGAFMGSATEDSRWAASVVVADPTTRESECDEDFSRVVGGITNSGRAVLPTAHDPEDGAEDEHRGVHHDNIKPPEVKGVPPPFDAKNNERNRSPPPPLLPLPSVASWREEPATMNVEANAMSPVASTSAVIRQSNHSSSSSHNAIPLEEESSLLRDSVVVLLPVASSDSISALHNDNDHQKQEKSSDVILAAPPPVESSRSKRRARAANSTLSSVAIPSVSFFNTVVVLHSHSSGSSSSSSTDKGSSCEETDDDENHSDPSISATPSQHHSTVIPAPKMSQPESGFTIAIIQPTEEYHESGRGGVVSRRRSSLGDDDDDDEYRHSHPIPTGAFLTAAFGGGGGGGGNSPNLHDNHHHMMSIPSPHDAAIEEDRIGLDDECGSDEEDDDDDDEGGGVDGRITPPGLMYVVSIPPPMRSSLSVLPYSQGDGGGAVEDAFGSPTGYGGGAADMSPPATSSSEHSDDKPLRGSAQRRGGWGRGSASRGRHQGGGNSNSGSRSAAPRSPFSSVISRMPPSFTQQQDQGQLQGQLNDWARSSHSGALLSPPEATSLSNLAGPPPLNLPMLLDGSEPAPSMHMPVVPTLPVFIGSTTSTTNGPSVPPRQRRRHQVAALGSSGFTTKSTTATTSSSSTKGSDEYLELEISSQRLLHANHPRSSSSGGAAVSEGSISLSIRSTAYVELEPLTAGSVSPRDQLAVLRQRSYQRSVPGFHARGGGMNSAGPSSAAPQMFVVPVTPHNPYQAVGGATWAPPSPRRRISRRSSTSGGKNPLPLIAGDDHEFDPSPLPPSSSREGSRRSEHNDQ</sequence>
<feature type="compositionally biased region" description="Low complexity" evidence="1">
    <location>
        <begin position="256"/>
        <end position="269"/>
    </location>
</feature>